<comment type="similarity">
    <text evidence="2 4">Belongs to the GerABKA family.</text>
</comment>
<evidence type="ECO:0000256" key="3">
    <source>
        <dbReference type="ARBA" id="ARBA00023136"/>
    </source>
</evidence>
<dbReference type="EMBL" id="CP020880">
    <property type="protein sequence ID" value="ART76725.1"/>
    <property type="molecule type" value="Genomic_DNA"/>
</dbReference>
<sequence length="438" mass="48887">MENLVKEIQNMFSDHADFFMEKEIKDSTPIYLMGFNTLIDLTKSKLYVRQIAGTSASVQELFINLSDQLEIDSEQIIHALLKGKLVIVSEKDERNAIVDPISRNLTRSIAEPLSESPLLSSVDAFGEDIDTNIGLIRKRLNTERLYHGSFEIGEFESRKLSMLYIKGKAPDALIGEIKRQINQIDTDIDTVEDLNKYFGERRFSIVSHVFQTELPNEATHFLKKNRVVLFLDNYPFALVFPQTLMDMFNVSSDRNYPTVIAYVIRTLRAIGAIVNVLLPALYVSVVSVNPEALKIDLALFVSESRQGIPFPALVETITMVVLVDLTLEAIVRLPKSVGPTITMVGGIILGQAMVEAKLVSPLLVIVITAIVISGSVVSGIQNSLYIRLLRYPILILASIFGLLGMFIGFLFILVYLASLKSNGIPYTTFHINRKGDAK</sequence>
<evidence type="ECO:0000256" key="2">
    <source>
        <dbReference type="ARBA" id="ARBA00005278"/>
    </source>
</evidence>
<reference evidence="6 7" key="1">
    <citation type="submission" date="2017-04" db="EMBL/GenBank/DDBJ databases">
        <title>Complete Genome Sequence of the Bacillus horikoshii 20a strain from Cuatro Cienegas, Coahuila, Mexico.</title>
        <authorList>
            <person name="Zarza E."/>
            <person name="Alcaraz L.D."/>
            <person name="Aguilar-Salinas B."/>
            <person name="Islas A."/>
            <person name="Olmedo-Alvarez G."/>
        </authorList>
    </citation>
    <scope>NUCLEOTIDE SEQUENCE [LARGE SCALE GENOMIC DNA]</scope>
    <source>
        <strain evidence="6 7">20a</strain>
    </source>
</reference>
<feature type="transmembrane region" description="Helical" evidence="5">
    <location>
        <begin position="360"/>
        <end position="380"/>
    </location>
</feature>
<dbReference type="PIRSF" id="PIRSF005690">
    <property type="entry name" value="GerBA"/>
    <property type="match status" value="1"/>
</dbReference>
<dbReference type="InterPro" id="IPR050768">
    <property type="entry name" value="UPF0353/GerABKA_families"/>
</dbReference>
<evidence type="ECO:0000313" key="7">
    <source>
        <dbReference type="Proteomes" id="UP000195573"/>
    </source>
</evidence>
<name>A0ABN4ZEG6_9BACI</name>
<keyword evidence="7" id="KW-1185">Reference proteome</keyword>
<proteinExistence type="inferred from homology"/>
<feature type="transmembrane region" description="Helical" evidence="5">
    <location>
        <begin position="392"/>
        <end position="417"/>
    </location>
</feature>
<dbReference type="PANTHER" id="PTHR22550:SF5">
    <property type="entry name" value="LEUCINE ZIPPER PROTEIN 4"/>
    <property type="match status" value="1"/>
</dbReference>
<evidence type="ECO:0000256" key="1">
    <source>
        <dbReference type="ARBA" id="ARBA00004141"/>
    </source>
</evidence>
<dbReference type="PANTHER" id="PTHR22550">
    <property type="entry name" value="SPORE GERMINATION PROTEIN"/>
    <property type="match status" value="1"/>
</dbReference>
<keyword evidence="5" id="KW-0812">Transmembrane</keyword>
<accession>A0ABN4ZEG6</accession>
<dbReference type="RefSeq" id="WP_088018433.1">
    <property type="nucleotide sequence ID" value="NZ_CP020880.1"/>
</dbReference>
<evidence type="ECO:0000256" key="5">
    <source>
        <dbReference type="SAM" id="Phobius"/>
    </source>
</evidence>
<dbReference type="Pfam" id="PF03323">
    <property type="entry name" value="GerA"/>
    <property type="match status" value="1"/>
</dbReference>
<evidence type="ECO:0000313" key="6">
    <source>
        <dbReference type="EMBL" id="ART76725.1"/>
    </source>
</evidence>
<keyword evidence="5" id="KW-1133">Transmembrane helix</keyword>
<dbReference type="InterPro" id="IPR004995">
    <property type="entry name" value="Spore_Ger"/>
</dbReference>
<dbReference type="GeneID" id="96739151"/>
<dbReference type="Proteomes" id="UP000195573">
    <property type="component" value="Chromosome"/>
</dbReference>
<evidence type="ECO:0000256" key="4">
    <source>
        <dbReference type="PIRNR" id="PIRNR005690"/>
    </source>
</evidence>
<gene>
    <name evidence="6" type="ORF">B4U37_12040</name>
</gene>
<organism evidence="6 7">
    <name type="scientific">Sutcliffiella horikoshii</name>
    <dbReference type="NCBI Taxonomy" id="79883"/>
    <lineage>
        <taxon>Bacteria</taxon>
        <taxon>Bacillati</taxon>
        <taxon>Bacillota</taxon>
        <taxon>Bacilli</taxon>
        <taxon>Bacillales</taxon>
        <taxon>Bacillaceae</taxon>
        <taxon>Sutcliffiella</taxon>
    </lineage>
</organism>
<comment type="subcellular location">
    <subcellularLocation>
        <location evidence="4">Cell membrane</location>
    </subcellularLocation>
    <subcellularLocation>
        <location evidence="1">Membrane</location>
        <topology evidence="1">Multi-pass membrane protein</topology>
    </subcellularLocation>
</comment>
<keyword evidence="3 4" id="KW-0472">Membrane</keyword>
<protein>
    <submittedName>
        <fullName evidence="6">Uncharacterized protein</fullName>
    </submittedName>
</protein>